<evidence type="ECO:0000256" key="4">
    <source>
        <dbReference type="SAM" id="MobiDB-lite"/>
    </source>
</evidence>
<protein>
    <recommendedName>
        <fullName evidence="5">HECT domain-containing protein</fullName>
    </recommendedName>
</protein>
<dbReference type="AlphaFoldDB" id="A0A5J4T7T1"/>
<comment type="caution">
    <text evidence="2">Lacks conserved residue(s) required for the propagation of feature annotation.</text>
</comment>
<dbReference type="Proteomes" id="UP000324800">
    <property type="component" value="Unassembled WGS sequence"/>
</dbReference>
<comment type="caution">
    <text evidence="6">The sequence shown here is derived from an EMBL/GenBank/DDBJ whole genome shotgun (WGS) entry which is preliminary data.</text>
</comment>
<evidence type="ECO:0000256" key="1">
    <source>
        <dbReference type="ARBA" id="ARBA00022786"/>
    </source>
</evidence>
<dbReference type="EMBL" id="SNRW01037322">
    <property type="protein sequence ID" value="KAA6353853.1"/>
    <property type="molecule type" value="Genomic_DNA"/>
</dbReference>
<name>A0A5J4T7T1_9EUKA</name>
<keyword evidence="3" id="KW-0175">Coiled coil</keyword>
<evidence type="ECO:0000259" key="5">
    <source>
        <dbReference type="PROSITE" id="PS50237"/>
    </source>
</evidence>
<dbReference type="Gene3D" id="3.90.1750.10">
    <property type="entry name" value="Hect, E3 ligase catalytic domains"/>
    <property type="match status" value="1"/>
</dbReference>
<dbReference type="InterPro" id="IPR035983">
    <property type="entry name" value="Hect_E3_ubiquitin_ligase"/>
</dbReference>
<accession>A0A5J4T7T1</accession>
<reference evidence="6 7" key="1">
    <citation type="submission" date="2019-03" db="EMBL/GenBank/DDBJ databases">
        <title>Single cell metagenomics reveals metabolic interactions within the superorganism composed of flagellate Streblomastix strix and complex community of Bacteroidetes bacteria on its surface.</title>
        <authorList>
            <person name="Treitli S.C."/>
            <person name="Kolisko M."/>
            <person name="Husnik F."/>
            <person name="Keeling P."/>
            <person name="Hampl V."/>
        </authorList>
    </citation>
    <scope>NUCLEOTIDE SEQUENCE [LARGE SCALE GENOMIC DNA]</scope>
    <source>
        <strain evidence="6">ST1C</strain>
    </source>
</reference>
<organism evidence="6 7">
    <name type="scientific">Streblomastix strix</name>
    <dbReference type="NCBI Taxonomy" id="222440"/>
    <lineage>
        <taxon>Eukaryota</taxon>
        <taxon>Metamonada</taxon>
        <taxon>Preaxostyla</taxon>
        <taxon>Oxymonadida</taxon>
        <taxon>Streblomastigidae</taxon>
        <taxon>Streblomastix</taxon>
    </lineage>
</organism>
<sequence>RREARHIRHQQRRERQARFQQQLYDSQFEEENQSNNPLLEGLRENVLQGDFSTDDLLIRFDNNGRMIFVDRAILGDEESETDWESDSSDTDTDSELSSESRQNNEVRNQEENSSQPIQPNQSTPAVGNDLFVSTYEQTELGNGQVQNENGVHNEIIQQSGQQNRTNIDNQPSSQRAENEDLLSRLFNQEDMRQWQRRLTRLRRQEQNHIRRARRQRQREQRLRRDGLWRQADRTILGTLPNGSPGLPGISYIPLVCMGIGHVRDGIFRIAVQRRSLIASSLAAFTTRHGPGAWRLPLRVVFSGETAIDIGGVRREWFVSLVHALTSPELGLFEANPSNDYRLSFSKY</sequence>
<feature type="domain" description="HECT" evidence="5">
    <location>
        <begin position="289"/>
        <end position="347"/>
    </location>
</feature>
<evidence type="ECO:0000256" key="2">
    <source>
        <dbReference type="PROSITE-ProRule" id="PRU00104"/>
    </source>
</evidence>
<proteinExistence type="predicted"/>
<feature type="region of interest" description="Disordered" evidence="4">
    <location>
        <begin position="77"/>
        <end position="127"/>
    </location>
</feature>
<feature type="non-terminal residue" evidence="6">
    <location>
        <position position="1"/>
    </location>
</feature>
<feature type="non-terminal residue" evidence="6">
    <location>
        <position position="347"/>
    </location>
</feature>
<evidence type="ECO:0000313" key="6">
    <source>
        <dbReference type="EMBL" id="KAA6353853.1"/>
    </source>
</evidence>
<dbReference type="InterPro" id="IPR000569">
    <property type="entry name" value="HECT_dom"/>
</dbReference>
<dbReference type="GO" id="GO:0004842">
    <property type="term" value="F:ubiquitin-protein transferase activity"/>
    <property type="evidence" value="ECO:0007669"/>
    <property type="project" value="InterPro"/>
</dbReference>
<keyword evidence="1 2" id="KW-0833">Ubl conjugation pathway</keyword>
<dbReference type="OrthoDB" id="8068875at2759"/>
<evidence type="ECO:0000313" key="7">
    <source>
        <dbReference type="Proteomes" id="UP000324800"/>
    </source>
</evidence>
<feature type="coiled-coil region" evidence="3">
    <location>
        <begin position="191"/>
        <end position="222"/>
    </location>
</feature>
<feature type="compositionally biased region" description="Acidic residues" evidence="4">
    <location>
        <begin position="77"/>
        <end position="96"/>
    </location>
</feature>
<evidence type="ECO:0000256" key="3">
    <source>
        <dbReference type="SAM" id="Coils"/>
    </source>
</evidence>
<dbReference type="PROSITE" id="PS50237">
    <property type="entry name" value="HECT"/>
    <property type="match status" value="1"/>
</dbReference>
<feature type="compositionally biased region" description="Polar residues" evidence="4">
    <location>
        <begin position="116"/>
        <end position="125"/>
    </location>
</feature>
<gene>
    <name evidence="6" type="ORF">EZS28_050620</name>
</gene>
<dbReference type="SUPFAM" id="SSF56204">
    <property type="entry name" value="Hect, E3 ligase catalytic domain"/>
    <property type="match status" value="1"/>
</dbReference>